<gene>
    <name evidence="2" type="ORF">UFOVP138_39</name>
</gene>
<accession>A0A6J5LG40</accession>
<dbReference type="EMBL" id="LR796256">
    <property type="protein sequence ID" value="CAB4132086.1"/>
    <property type="molecule type" value="Genomic_DNA"/>
</dbReference>
<proteinExistence type="predicted"/>
<sequence>MKNFILHILAYFKKGAAMTDAIISADASVTPVETPSTLRAVLSAAIADAEKAAAESQDVLDAARAKLAKLKGDFTAMEAVLDKDFESVKSIIEAVKGYL</sequence>
<reference evidence="2" key="1">
    <citation type="submission" date="2020-04" db="EMBL/GenBank/DDBJ databases">
        <authorList>
            <person name="Chiriac C."/>
            <person name="Salcher M."/>
            <person name="Ghai R."/>
            <person name="Kavagutti S V."/>
        </authorList>
    </citation>
    <scope>NUCLEOTIDE SEQUENCE</scope>
</reference>
<name>A0A6J5LG40_9CAUD</name>
<evidence type="ECO:0000256" key="1">
    <source>
        <dbReference type="SAM" id="Coils"/>
    </source>
</evidence>
<organism evidence="2">
    <name type="scientific">uncultured Caudovirales phage</name>
    <dbReference type="NCBI Taxonomy" id="2100421"/>
    <lineage>
        <taxon>Viruses</taxon>
        <taxon>Duplodnaviria</taxon>
        <taxon>Heunggongvirae</taxon>
        <taxon>Uroviricota</taxon>
        <taxon>Caudoviricetes</taxon>
        <taxon>Peduoviridae</taxon>
        <taxon>Maltschvirus</taxon>
        <taxon>Maltschvirus maltsch</taxon>
    </lineage>
</organism>
<evidence type="ECO:0000313" key="2">
    <source>
        <dbReference type="EMBL" id="CAB4132086.1"/>
    </source>
</evidence>
<dbReference type="Gene3D" id="1.20.1170.10">
    <property type="match status" value="1"/>
</dbReference>
<protein>
    <submittedName>
        <fullName evidence="2">Uncharacterized protein</fullName>
    </submittedName>
</protein>
<keyword evidence="1" id="KW-0175">Coiled coil</keyword>
<feature type="coiled-coil region" evidence="1">
    <location>
        <begin position="46"/>
        <end position="73"/>
    </location>
</feature>